<dbReference type="InterPro" id="IPR046903">
    <property type="entry name" value="Mab-21-like_nuc_Trfase"/>
</dbReference>
<dbReference type="InterPro" id="IPR046906">
    <property type="entry name" value="Mab-21_HhH/H2TH-like"/>
</dbReference>
<evidence type="ECO:0000313" key="4">
    <source>
        <dbReference type="Proteomes" id="UP000828390"/>
    </source>
</evidence>
<gene>
    <name evidence="3" type="ORF">DPMN_087751</name>
</gene>
<evidence type="ECO:0000259" key="1">
    <source>
        <dbReference type="Pfam" id="PF03281"/>
    </source>
</evidence>
<name>A0A9D4KTB5_DREPO</name>
<dbReference type="Pfam" id="PF03281">
    <property type="entry name" value="Mab-21"/>
    <property type="match status" value="1"/>
</dbReference>
<organism evidence="3 4">
    <name type="scientific">Dreissena polymorpha</name>
    <name type="common">Zebra mussel</name>
    <name type="synonym">Mytilus polymorpha</name>
    <dbReference type="NCBI Taxonomy" id="45954"/>
    <lineage>
        <taxon>Eukaryota</taxon>
        <taxon>Metazoa</taxon>
        <taxon>Spiralia</taxon>
        <taxon>Lophotrochozoa</taxon>
        <taxon>Mollusca</taxon>
        <taxon>Bivalvia</taxon>
        <taxon>Autobranchia</taxon>
        <taxon>Heteroconchia</taxon>
        <taxon>Euheterodonta</taxon>
        <taxon>Imparidentia</taxon>
        <taxon>Neoheterodontei</taxon>
        <taxon>Myida</taxon>
        <taxon>Dreissenoidea</taxon>
        <taxon>Dreissenidae</taxon>
        <taxon>Dreissena</taxon>
    </lineage>
</organism>
<sequence length="276" mass="32118">MDMVLSIRCHCPSILNRWATRHRHWPSPVVVKKVVSLGAYVTPVGCKGSENKNSEWRICFNTGETELVNNLNDTQVKVYVLLKMILNHVLMPCKKEITSYVMKNIVLWQAESNPQNRFNARSLFHWLHDGLRELRSAIANKNLSYFMIPERNLMEASGLDDKQQSKWVADITDMMVEGPKVLLRLPKIRQAVVASPEPMLWFMTIRMEVEMLWVMYMIRCEKCKDENGVVDYSNARLQEILFRLSEILTEVIFPMFVEGCPLDKLNLWDMLRAILG</sequence>
<feature type="domain" description="Mab-21-like nucleotidyltransferase" evidence="1">
    <location>
        <begin position="2"/>
        <end position="69"/>
    </location>
</feature>
<feature type="domain" description="Mab-21-like HhH/H2TH-like" evidence="2">
    <location>
        <begin position="78"/>
        <end position="171"/>
    </location>
</feature>
<dbReference type="AlphaFoldDB" id="A0A9D4KTB5"/>
<reference evidence="3" key="1">
    <citation type="journal article" date="2019" name="bioRxiv">
        <title>The Genome of the Zebra Mussel, Dreissena polymorpha: A Resource for Invasive Species Research.</title>
        <authorList>
            <person name="McCartney M.A."/>
            <person name="Auch B."/>
            <person name="Kono T."/>
            <person name="Mallez S."/>
            <person name="Zhang Y."/>
            <person name="Obille A."/>
            <person name="Becker A."/>
            <person name="Abrahante J.E."/>
            <person name="Garbe J."/>
            <person name="Badalamenti J.P."/>
            <person name="Herman A."/>
            <person name="Mangelson H."/>
            <person name="Liachko I."/>
            <person name="Sullivan S."/>
            <person name="Sone E.D."/>
            <person name="Koren S."/>
            <person name="Silverstein K.A.T."/>
            <person name="Beckman K.B."/>
            <person name="Gohl D.M."/>
        </authorList>
    </citation>
    <scope>NUCLEOTIDE SEQUENCE</scope>
    <source>
        <strain evidence="3">Duluth1</strain>
        <tissue evidence="3">Whole animal</tissue>
    </source>
</reference>
<dbReference type="Pfam" id="PF20266">
    <property type="entry name" value="Mab-21_C"/>
    <property type="match status" value="1"/>
</dbReference>
<evidence type="ECO:0000259" key="2">
    <source>
        <dbReference type="Pfam" id="PF20266"/>
    </source>
</evidence>
<evidence type="ECO:0000313" key="3">
    <source>
        <dbReference type="EMBL" id="KAH3845470.1"/>
    </source>
</evidence>
<dbReference type="PANTHER" id="PTHR10656">
    <property type="entry name" value="CELL FATE DETERMINING PROTEIN MAB21-RELATED"/>
    <property type="match status" value="1"/>
</dbReference>
<dbReference type="Gene3D" id="1.10.1410.40">
    <property type="match status" value="1"/>
</dbReference>
<dbReference type="Proteomes" id="UP000828390">
    <property type="component" value="Unassembled WGS sequence"/>
</dbReference>
<accession>A0A9D4KTB5</accession>
<proteinExistence type="predicted"/>
<protein>
    <submittedName>
        <fullName evidence="3">Uncharacterized protein</fullName>
    </submittedName>
</protein>
<comment type="caution">
    <text evidence="3">The sequence shown here is derived from an EMBL/GenBank/DDBJ whole genome shotgun (WGS) entry which is preliminary data.</text>
</comment>
<keyword evidence="4" id="KW-1185">Reference proteome</keyword>
<dbReference type="EMBL" id="JAIWYP010000003">
    <property type="protein sequence ID" value="KAH3845470.1"/>
    <property type="molecule type" value="Genomic_DNA"/>
</dbReference>
<dbReference type="PANTHER" id="PTHR10656:SF69">
    <property type="entry name" value="MAB-21-LIKE HHH_H2TH-LIKE DOMAIN-CONTAINING PROTEIN"/>
    <property type="match status" value="1"/>
</dbReference>
<reference evidence="3" key="2">
    <citation type="submission" date="2020-11" db="EMBL/GenBank/DDBJ databases">
        <authorList>
            <person name="McCartney M.A."/>
            <person name="Auch B."/>
            <person name="Kono T."/>
            <person name="Mallez S."/>
            <person name="Becker A."/>
            <person name="Gohl D.M."/>
            <person name="Silverstein K.A.T."/>
            <person name="Koren S."/>
            <person name="Bechman K.B."/>
            <person name="Herman A."/>
            <person name="Abrahante J.E."/>
            <person name="Garbe J."/>
        </authorList>
    </citation>
    <scope>NUCLEOTIDE SEQUENCE</scope>
    <source>
        <strain evidence="3">Duluth1</strain>
        <tissue evidence="3">Whole animal</tissue>
    </source>
</reference>